<dbReference type="Proteomes" id="UP000064243">
    <property type="component" value="Unassembled WGS sequence"/>
</dbReference>
<gene>
    <name evidence="1" type="ORF">ABW22_03470</name>
</gene>
<sequence length="164" mass="19253">MTFTFTLHKESLKRKFAVYVVVARSSDNTKLYVGKTGDNNDGCNPLISRCGNHFSYNKMHSQIRNHLDDHEERDYIYVFDHFDDYPEDDTVRRTYIDKINEMERWLNEEIQKAIEGKKAVQLLNPFTGRGYLPKVEQEKRRTFRTANNSKKISSLVAAVVKQID</sequence>
<dbReference type="EMBL" id="LDUG01000013">
    <property type="protein sequence ID" value="KVW97985.1"/>
    <property type="molecule type" value="Genomic_DNA"/>
</dbReference>
<proteinExistence type="predicted"/>
<evidence type="ECO:0000313" key="2">
    <source>
        <dbReference type="Proteomes" id="UP000064243"/>
    </source>
</evidence>
<dbReference type="OrthoDB" id="1439109at2"/>
<evidence type="ECO:0000313" key="1">
    <source>
        <dbReference type="EMBL" id="KVW97985.1"/>
    </source>
</evidence>
<name>A0A106BT25_THIDE</name>
<protein>
    <recommendedName>
        <fullName evidence="3">GIY-YIG domain-containing protein</fullName>
    </recommendedName>
</protein>
<reference evidence="1 2" key="1">
    <citation type="journal article" date="2015" name="Appl. Environ. Microbiol.">
        <title>Aerobic and Anaerobic Thiosulfate Oxidation by a Cold-Adapted, Subglacial Chemoautotroph.</title>
        <authorList>
            <person name="Harrold Z.R."/>
            <person name="Skidmore M.L."/>
            <person name="Hamilton T.L."/>
            <person name="Desch L."/>
            <person name="Amada K."/>
            <person name="van Gelder W."/>
            <person name="Glover K."/>
            <person name="Roden E.E."/>
            <person name="Boyd E.S."/>
        </authorList>
    </citation>
    <scope>NUCLEOTIDE SEQUENCE [LARGE SCALE GENOMIC DNA]</scope>
    <source>
        <strain evidence="1 2">RG</strain>
    </source>
</reference>
<dbReference type="PATRIC" id="fig|36861.3.peg.137"/>
<accession>A0A106BT25</accession>
<dbReference type="RefSeq" id="WP_059751981.1">
    <property type="nucleotide sequence ID" value="NZ_LDUG01000013.1"/>
</dbReference>
<keyword evidence="2" id="KW-1185">Reference proteome</keyword>
<dbReference type="AlphaFoldDB" id="A0A106BT25"/>
<organism evidence="1 2">
    <name type="scientific">Thiobacillus denitrificans</name>
    <dbReference type="NCBI Taxonomy" id="36861"/>
    <lineage>
        <taxon>Bacteria</taxon>
        <taxon>Pseudomonadati</taxon>
        <taxon>Pseudomonadota</taxon>
        <taxon>Betaproteobacteria</taxon>
        <taxon>Nitrosomonadales</taxon>
        <taxon>Thiobacillaceae</taxon>
        <taxon>Thiobacillus</taxon>
    </lineage>
</organism>
<evidence type="ECO:0008006" key="3">
    <source>
        <dbReference type="Google" id="ProtNLM"/>
    </source>
</evidence>
<comment type="caution">
    <text evidence="1">The sequence shown here is derived from an EMBL/GenBank/DDBJ whole genome shotgun (WGS) entry which is preliminary data.</text>
</comment>